<proteinExistence type="predicted"/>
<evidence type="ECO:0000313" key="3">
    <source>
        <dbReference type="Proteomes" id="UP001152622"/>
    </source>
</evidence>
<reference evidence="2" key="1">
    <citation type="journal article" date="2023" name="Science">
        <title>Genome structures resolve the early diversification of teleost fishes.</title>
        <authorList>
            <person name="Parey E."/>
            <person name="Louis A."/>
            <person name="Montfort J."/>
            <person name="Bouchez O."/>
            <person name="Roques C."/>
            <person name="Iampietro C."/>
            <person name="Lluch J."/>
            <person name="Castinel A."/>
            <person name="Donnadieu C."/>
            <person name="Desvignes T."/>
            <person name="Floi Bucao C."/>
            <person name="Jouanno E."/>
            <person name="Wen M."/>
            <person name="Mejri S."/>
            <person name="Dirks R."/>
            <person name="Jansen H."/>
            <person name="Henkel C."/>
            <person name="Chen W.J."/>
            <person name="Zahm M."/>
            <person name="Cabau C."/>
            <person name="Klopp C."/>
            <person name="Thompson A.W."/>
            <person name="Robinson-Rechavi M."/>
            <person name="Braasch I."/>
            <person name="Lecointre G."/>
            <person name="Bobe J."/>
            <person name="Postlethwait J.H."/>
            <person name="Berthelot C."/>
            <person name="Roest Crollius H."/>
            <person name="Guiguen Y."/>
        </authorList>
    </citation>
    <scope>NUCLEOTIDE SEQUENCE</scope>
    <source>
        <strain evidence="2">WJC10195</strain>
    </source>
</reference>
<feature type="region of interest" description="Disordered" evidence="1">
    <location>
        <begin position="1"/>
        <end position="54"/>
    </location>
</feature>
<accession>A0A9Q1IDE0</accession>
<dbReference type="AlphaFoldDB" id="A0A9Q1IDE0"/>
<protein>
    <submittedName>
        <fullName evidence="2">Uncharacterized protein</fullName>
    </submittedName>
</protein>
<sequence>MHSPGSAEESRAVPTAALSAGSPSGGLEQPGREGPHVTACIGLGPRAPAPADTEPNAMATVSIDTRRPPVPFRIPSALSRETQLAHWTGVLSRAKTPICAPPPQK</sequence>
<dbReference type="EMBL" id="JAINUF010000020">
    <property type="protein sequence ID" value="KAJ8335506.1"/>
    <property type="molecule type" value="Genomic_DNA"/>
</dbReference>
<evidence type="ECO:0000256" key="1">
    <source>
        <dbReference type="SAM" id="MobiDB-lite"/>
    </source>
</evidence>
<organism evidence="2 3">
    <name type="scientific">Synaphobranchus kaupii</name>
    <name type="common">Kaup's arrowtooth eel</name>
    <dbReference type="NCBI Taxonomy" id="118154"/>
    <lineage>
        <taxon>Eukaryota</taxon>
        <taxon>Metazoa</taxon>
        <taxon>Chordata</taxon>
        <taxon>Craniata</taxon>
        <taxon>Vertebrata</taxon>
        <taxon>Euteleostomi</taxon>
        <taxon>Actinopterygii</taxon>
        <taxon>Neopterygii</taxon>
        <taxon>Teleostei</taxon>
        <taxon>Anguilliformes</taxon>
        <taxon>Synaphobranchidae</taxon>
        <taxon>Synaphobranchus</taxon>
    </lineage>
</organism>
<dbReference type="Proteomes" id="UP001152622">
    <property type="component" value="Chromosome 20"/>
</dbReference>
<name>A0A9Q1IDE0_SYNKA</name>
<evidence type="ECO:0000313" key="2">
    <source>
        <dbReference type="EMBL" id="KAJ8335506.1"/>
    </source>
</evidence>
<gene>
    <name evidence="2" type="ORF">SKAU_G00388480</name>
</gene>
<keyword evidence="3" id="KW-1185">Reference proteome</keyword>
<comment type="caution">
    <text evidence="2">The sequence shown here is derived from an EMBL/GenBank/DDBJ whole genome shotgun (WGS) entry which is preliminary data.</text>
</comment>